<dbReference type="RefSeq" id="WP_207395749.1">
    <property type="nucleotide sequence ID" value="NZ_JABRWO010000003.1"/>
</dbReference>
<evidence type="ECO:0000313" key="2">
    <source>
        <dbReference type="Proteomes" id="UP000551616"/>
    </source>
</evidence>
<reference evidence="1 2" key="1">
    <citation type="submission" date="2020-05" db="EMBL/GenBank/DDBJ databases">
        <title>Bremerella alba sp. nov., a novel planctomycete isolated from the surface of the macroalga Fucus spiralis.</title>
        <authorList>
            <person name="Godinho O."/>
            <person name="Botelho R."/>
            <person name="Albuquerque L."/>
            <person name="Wiegand S."/>
            <person name="Da Costa M.S."/>
            <person name="Lobo-Da-Cunha A."/>
            <person name="Jogler C."/>
            <person name="Lage O.M."/>
        </authorList>
    </citation>
    <scope>NUCLEOTIDE SEQUENCE [LARGE SCALE GENOMIC DNA]</scope>
    <source>
        <strain evidence="1 2">FF15</strain>
    </source>
</reference>
<gene>
    <name evidence="1" type="ORF">HOV93_14460</name>
</gene>
<organism evidence="1 2">
    <name type="scientific">Bremerella alba</name>
    <dbReference type="NCBI Taxonomy" id="980252"/>
    <lineage>
        <taxon>Bacteria</taxon>
        <taxon>Pseudomonadati</taxon>
        <taxon>Planctomycetota</taxon>
        <taxon>Planctomycetia</taxon>
        <taxon>Pirellulales</taxon>
        <taxon>Pirellulaceae</taxon>
        <taxon>Bremerella</taxon>
    </lineage>
</organism>
<dbReference type="EMBL" id="JABRWO010000003">
    <property type="protein sequence ID" value="MBA2114289.1"/>
    <property type="molecule type" value="Genomic_DNA"/>
</dbReference>
<name>A0A7V8V3J0_9BACT</name>
<proteinExistence type="predicted"/>
<accession>A0A7V8V3J0</accession>
<dbReference type="Proteomes" id="UP000551616">
    <property type="component" value="Unassembled WGS sequence"/>
</dbReference>
<comment type="caution">
    <text evidence="1">The sequence shown here is derived from an EMBL/GenBank/DDBJ whole genome shotgun (WGS) entry which is preliminary data.</text>
</comment>
<protein>
    <submittedName>
        <fullName evidence="1">Uncharacterized protein</fullName>
    </submittedName>
</protein>
<dbReference type="AlphaFoldDB" id="A0A7V8V3J0"/>
<sequence>MLRDRTLRKLSKSLFGWNYVVHLRLYRPPYISEADVNQYVATTLGSEAIVGGSQQVTADEMMDDIETSIRHRGDASYGPKQGALESRAFKELLDAVLSHFKEVSTNADRIELFWLEEGHLDYPVFWDFAYLIASPSGCEIFIGSSSD</sequence>
<evidence type="ECO:0000313" key="1">
    <source>
        <dbReference type="EMBL" id="MBA2114289.1"/>
    </source>
</evidence>
<keyword evidence="2" id="KW-1185">Reference proteome</keyword>